<comment type="similarity">
    <text evidence="1">Belongs to the metallo-dependent hydrolases superfamily. ATZ/TRZ family.</text>
</comment>
<name>A0ABN1K4U5_9BURK</name>
<dbReference type="SUPFAM" id="SSF51556">
    <property type="entry name" value="Metallo-dependent hydrolases"/>
    <property type="match status" value="1"/>
</dbReference>
<evidence type="ECO:0000259" key="3">
    <source>
        <dbReference type="Pfam" id="PF01979"/>
    </source>
</evidence>
<dbReference type="InterPro" id="IPR032466">
    <property type="entry name" value="Metal_Hydrolase"/>
</dbReference>
<dbReference type="InterPro" id="IPR011059">
    <property type="entry name" value="Metal-dep_hydrolase_composite"/>
</dbReference>
<dbReference type="Proteomes" id="UP001500279">
    <property type="component" value="Unassembled WGS sequence"/>
</dbReference>
<sequence>MNPMREPTHIDVAQVYARPGAQPPLGPSRLHLAEGRIARIEPLPAPPAAARHRIALPAPCDAHDHGRGLRTLAFGAQDQALETWLSELAREPHVDPYLRAVVAFARMAEGGIAAANHCHNTQDGKALLREAQGVARAARDVGLRIAFAVPFAGRNNVVYGPLAPLLAHLPPADHARLIAQRQPSRTLQENLALVEEIAELSHEGFSVQYGPVGPQWVDDEALASIAQASADSGRRVHMHLFETRQQRAWADAHHPGGLLKHLDAIGLLSPRLTVAHAVWLDAADCALLAERGVMVSANVSSNLRLRSGMPPWRRYLDAGLRFGLGLDGMSLDDDEDMLREMRLAWHQLSTVDGCERFSLGDLFQAVCGHGRASITGQAPGDAELKPGAPADILVLDLRHLTRDRLSEDPADLLALVVARATKRDIQHLLVAGRTVVHEAHCRSVSLPALEAALLAEARAARQRHPPDDAAITRLQGALRAHARCGCAPPFSERETPWI</sequence>
<evidence type="ECO:0000256" key="1">
    <source>
        <dbReference type="ARBA" id="ARBA00006745"/>
    </source>
</evidence>
<evidence type="ECO:0000313" key="5">
    <source>
        <dbReference type="Proteomes" id="UP001500279"/>
    </source>
</evidence>
<evidence type="ECO:0000256" key="2">
    <source>
        <dbReference type="ARBA" id="ARBA00022801"/>
    </source>
</evidence>
<dbReference type="SUPFAM" id="SSF51338">
    <property type="entry name" value="Composite domain of metallo-dependent hydrolases"/>
    <property type="match status" value="1"/>
</dbReference>
<accession>A0ABN1K4U5</accession>
<keyword evidence="5" id="KW-1185">Reference proteome</keyword>
<feature type="domain" description="Amidohydrolase-related" evidence="3">
    <location>
        <begin position="55"/>
        <end position="435"/>
    </location>
</feature>
<dbReference type="Gene3D" id="3.20.20.140">
    <property type="entry name" value="Metal-dependent hydrolases"/>
    <property type="match status" value="1"/>
</dbReference>
<keyword evidence="2" id="KW-0378">Hydrolase</keyword>
<dbReference type="Pfam" id="PF01979">
    <property type="entry name" value="Amidohydro_1"/>
    <property type="match status" value="1"/>
</dbReference>
<dbReference type="InterPro" id="IPR050287">
    <property type="entry name" value="MTA/SAH_deaminase"/>
</dbReference>
<protein>
    <recommendedName>
        <fullName evidence="3">Amidohydrolase-related domain-containing protein</fullName>
    </recommendedName>
</protein>
<evidence type="ECO:0000313" key="4">
    <source>
        <dbReference type="EMBL" id="GAA0754848.1"/>
    </source>
</evidence>
<dbReference type="PANTHER" id="PTHR43794">
    <property type="entry name" value="AMINOHYDROLASE SSNA-RELATED"/>
    <property type="match status" value="1"/>
</dbReference>
<proteinExistence type="inferred from homology"/>
<gene>
    <name evidence="4" type="ORF">GCM10009107_31730</name>
</gene>
<dbReference type="PANTHER" id="PTHR43794:SF11">
    <property type="entry name" value="AMIDOHYDROLASE-RELATED DOMAIN-CONTAINING PROTEIN"/>
    <property type="match status" value="1"/>
</dbReference>
<dbReference type="EMBL" id="BAAAEW010000021">
    <property type="protein sequence ID" value="GAA0754848.1"/>
    <property type="molecule type" value="Genomic_DNA"/>
</dbReference>
<dbReference type="InterPro" id="IPR006680">
    <property type="entry name" value="Amidohydro-rel"/>
</dbReference>
<organism evidence="4 5">
    <name type="scientific">Ideonella azotifigens</name>
    <dbReference type="NCBI Taxonomy" id="513160"/>
    <lineage>
        <taxon>Bacteria</taxon>
        <taxon>Pseudomonadati</taxon>
        <taxon>Pseudomonadota</taxon>
        <taxon>Betaproteobacteria</taxon>
        <taxon>Burkholderiales</taxon>
        <taxon>Sphaerotilaceae</taxon>
        <taxon>Ideonella</taxon>
    </lineage>
</organism>
<reference evidence="4 5" key="1">
    <citation type="journal article" date="2019" name="Int. J. Syst. Evol. Microbiol.">
        <title>The Global Catalogue of Microorganisms (GCM) 10K type strain sequencing project: providing services to taxonomists for standard genome sequencing and annotation.</title>
        <authorList>
            <consortium name="The Broad Institute Genomics Platform"/>
            <consortium name="The Broad Institute Genome Sequencing Center for Infectious Disease"/>
            <person name="Wu L."/>
            <person name="Ma J."/>
        </authorList>
    </citation>
    <scope>NUCLEOTIDE SEQUENCE [LARGE SCALE GENOMIC DNA]</scope>
    <source>
        <strain evidence="4 5">JCM 15503</strain>
    </source>
</reference>
<comment type="caution">
    <text evidence="4">The sequence shown here is derived from an EMBL/GenBank/DDBJ whole genome shotgun (WGS) entry which is preliminary data.</text>
</comment>